<evidence type="ECO:0000256" key="1">
    <source>
        <dbReference type="ARBA" id="ARBA00022723"/>
    </source>
</evidence>
<dbReference type="PROSITE" id="PS50280">
    <property type="entry name" value="SET"/>
    <property type="match status" value="1"/>
</dbReference>
<keyword evidence="3" id="KW-0862">Zinc</keyword>
<dbReference type="SUPFAM" id="SSF144232">
    <property type="entry name" value="HIT/MYND zinc finger-like"/>
    <property type="match status" value="1"/>
</dbReference>
<feature type="domain" description="MYND-type" evidence="7">
    <location>
        <begin position="56"/>
        <end position="101"/>
    </location>
</feature>
<evidence type="ECO:0000259" key="6">
    <source>
        <dbReference type="PROSITE" id="PS50280"/>
    </source>
</evidence>
<dbReference type="GO" id="GO:0008270">
    <property type="term" value="F:zinc ion binding"/>
    <property type="evidence" value="ECO:0007669"/>
    <property type="project" value="UniProtKB-KW"/>
</dbReference>
<dbReference type="CDD" id="cd20071">
    <property type="entry name" value="SET_SMYD"/>
    <property type="match status" value="1"/>
</dbReference>
<evidence type="ECO:0008006" key="10">
    <source>
        <dbReference type="Google" id="ProtNLM"/>
    </source>
</evidence>
<reference evidence="8" key="1">
    <citation type="submission" date="2022-11" db="EMBL/GenBank/DDBJ databases">
        <authorList>
            <person name="Scott C."/>
            <person name="Bruce N."/>
        </authorList>
    </citation>
    <scope>NUCLEOTIDE SEQUENCE</scope>
</reference>
<dbReference type="SUPFAM" id="SSF82199">
    <property type="entry name" value="SET domain"/>
    <property type="match status" value="1"/>
</dbReference>
<keyword evidence="2 4" id="KW-0863">Zinc-finger</keyword>
<gene>
    <name evidence="8" type="ORF">PPNO1_LOCUS6746</name>
</gene>
<keyword evidence="9" id="KW-1185">Reference proteome</keyword>
<evidence type="ECO:0000313" key="9">
    <source>
        <dbReference type="Proteomes" id="UP000838763"/>
    </source>
</evidence>
<dbReference type="OrthoDB" id="265717at2759"/>
<evidence type="ECO:0000259" key="7">
    <source>
        <dbReference type="PROSITE" id="PS50865"/>
    </source>
</evidence>
<dbReference type="GO" id="GO:0005634">
    <property type="term" value="C:nucleus"/>
    <property type="evidence" value="ECO:0007669"/>
    <property type="project" value="TreeGrafter"/>
</dbReference>
<protein>
    <recommendedName>
        <fullName evidence="10">MYND-type zinc finger protein samB</fullName>
    </recommendedName>
</protein>
<dbReference type="Pfam" id="PF01753">
    <property type="entry name" value="zf-MYND"/>
    <property type="match status" value="1"/>
</dbReference>
<feature type="region of interest" description="Disordered" evidence="5">
    <location>
        <begin position="1"/>
        <end position="28"/>
    </location>
</feature>
<dbReference type="SMART" id="SM00317">
    <property type="entry name" value="SET"/>
    <property type="match status" value="1"/>
</dbReference>
<dbReference type="InterPro" id="IPR050869">
    <property type="entry name" value="H3K4_H4K5_MeTrfase"/>
</dbReference>
<feature type="domain" description="SET" evidence="6">
    <location>
        <begin position="108"/>
        <end position="206"/>
    </location>
</feature>
<name>A0A9P1H6X2_9PEZI</name>
<dbReference type="Gene3D" id="6.10.140.2220">
    <property type="match status" value="1"/>
</dbReference>
<accession>A0A9P1H6X2</accession>
<dbReference type="InterPro" id="IPR046341">
    <property type="entry name" value="SET_dom_sf"/>
</dbReference>
<evidence type="ECO:0000313" key="8">
    <source>
        <dbReference type="EMBL" id="CAI4217127.1"/>
    </source>
</evidence>
<dbReference type="EMBL" id="CALLCH030000016">
    <property type="protein sequence ID" value="CAI4217127.1"/>
    <property type="molecule type" value="Genomic_DNA"/>
</dbReference>
<dbReference type="PANTHER" id="PTHR12197:SF251">
    <property type="entry name" value="EG:BACR7C10.4 PROTEIN"/>
    <property type="match status" value="1"/>
</dbReference>
<dbReference type="PANTHER" id="PTHR12197">
    <property type="entry name" value="HISTONE-LYSINE N-METHYLTRANSFERASE SMYD"/>
    <property type="match status" value="1"/>
</dbReference>
<dbReference type="InterPro" id="IPR002893">
    <property type="entry name" value="Znf_MYND"/>
</dbReference>
<dbReference type="Gene3D" id="2.170.270.10">
    <property type="entry name" value="SET domain"/>
    <property type="match status" value="1"/>
</dbReference>
<evidence type="ECO:0000256" key="2">
    <source>
        <dbReference type="ARBA" id="ARBA00022771"/>
    </source>
</evidence>
<keyword evidence="1" id="KW-0479">Metal-binding</keyword>
<sequence>MSSPAAPPSLAVRGGPSDPKGRSLHTTSPAPALSRLATYSSPILAVPTAAASATTCHYCLRASLPGDGQLSLLPCSACRVARYCSKACQRAAWKLVHKVECPALAAAPPVAARKDAWVAVGGGLVGNEAAFRSAGAGPWADLKLLTNMFNVHDPDIGYDAVFLDGGLAMVNHSCLPNASAHIYGRTALLVADQPIAADEEITISYIDTSYPLAHRRQELEKYHFVCKCPRCHSDLNVYEAARLLPSAVSKANTFAITHDPDLSGPSTASSSATKGTKLQSTIYEALDALPEPAAADDRAHLRKQFDVCAPLVRDSSGPCCPSPY</sequence>
<comment type="caution">
    <text evidence="8">The sequence shown here is derived from an EMBL/GenBank/DDBJ whole genome shotgun (WGS) entry which is preliminary data.</text>
</comment>
<dbReference type="InterPro" id="IPR001214">
    <property type="entry name" value="SET_dom"/>
</dbReference>
<evidence type="ECO:0000256" key="5">
    <source>
        <dbReference type="SAM" id="MobiDB-lite"/>
    </source>
</evidence>
<dbReference type="PROSITE" id="PS50865">
    <property type="entry name" value="ZF_MYND_2"/>
    <property type="match status" value="1"/>
</dbReference>
<evidence type="ECO:0000256" key="4">
    <source>
        <dbReference type="PROSITE-ProRule" id="PRU00134"/>
    </source>
</evidence>
<proteinExistence type="predicted"/>
<dbReference type="Pfam" id="PF00856">
    <property type="entry name" value="SET"/>
    <property type="match status" value="1"/>
</dbReference>
<evidence type="ECO:0000256" key="3">
    <source>
        <dbReference type="ARBA" id="ARBA00022833"/>
    </source>
</evidence>
<dbReference type="Proteomes" id="UP000838763">
    <property type="component" value="Unassembled WGS sequence"/>
</dbReference>
<dbReference type="AlphaFoldDB" id="A0A9P1H6X2"/>
<dbReference type="PROSITE" id="PS01360">
    <property type="entry name" value="ZF_MYND_1"/>
    <property type="match status" value="1"/>
</dbReference>
<organism evidence="8 9">
    <name type="scientific">Parascedosporium putredinis</name>
    <dbReference type="NCBI Taxonomy" id="1442378"/>
    <lineage>
        <taxon>Eukaryota</taxon>
        <taxon>Fungi</taxon>
        <taxon>Dikarya</taxon>
        <taxon>Ascomycota</taxon>
        <taxon>Pezizomycotina</taxon>
        <taxon>Sordariomycetes</taxon>
        <taxon>Hypocreomycetidae</taxon>
        <taxon>Microascales</taxon>
        <taxon>Microascaceae</taxon>
        <taxon>Parascedosporium</taxon>
    </lineage>
</organism>